<feature type="compositionally biased region" description="Acidic residues" evidence="6">
    <location>
        <begin position="1545"/>
        <end position="1561"/>
    </location>
</feature>
<accession>A0A409VNP3</accession>
<dbReference type="SUPFAM" id="SSF53335">
    <property type="entry name" value="S-adenosyl-L-methionine-dependent methyltransferases"/>
    <property type="match status" value="1"/>
</dbReference>
<feature type="compositionally biased region" description="Basic residues" evidence="6">
    <location>
        <begin position="1565"/>
        <end position="1583"/>
    </location>
</feature>
<dbReference type="SUPFAM" id="SSF52540">
    <property type="entry name" value="P-loop containing nucleoside triphosphate hydrolases"/>
    <property type="match status" value="2"/>
</dbReference>
<dbReference type="InterPro" id="IPR001650">
    <property type="entry name" value="Helicase_C-like"/>
</dbReference>
<feature type="domain" description="Helicase C-terminal" evidence="7">
    <location>
        <begin position="2076"/>
        <end position="2225"/>
    </location>
</feature>
<dbReference type="OrthoDB" id="423221at2759"/>
<dbReference type="InParanoid" id="A0A409VNP3"/>
<dbReference type="InterPro" id="IPR001525">
    <property type="entry name" value="C5_MeTfrase"/>
</dbReference>
<dbReference type="PROSITE" id="PS51194">
    <property type="entry name" value="HELICASE_CTER"/>
    <property type="match status" value="1"/>
</dbReference>
<dbReference type="InterPro" id="IPR000330">
    <property type="entry name" value="SNF2_N"/>
</dbReference>
<dbReference type="GO" id="GO:0005524">
    <property type="term" value="F:ATP binding"/>
    <property type="evidence" value="ECO:0007669"/>
    <property type="project" value="UniProtKB-KW"/>
</dbReference>
<dbReference type="SMART" id="SM00487">
    <property type="entry name" value="DEXDc"/>
    <property type="match status" value="1"/>
</dbReference>
<dbReference type="InterPro" id="IPR038718">
    <property type="entry name" value="SNF2-like_sf"/>
</dbReference>
<evidence type="ECO:0000256" key="6">
    <source>
        <dbReference type="SAM" id="MobiDB-lite"/>
    </source>
</evidence>
<feature type="compositionally biased region" description="Basic and acidic residues" evidence="6">
    <location>
        <begin position="1620"/>
        <end position="1639"/>
    </location>
</feature>
<evidence type="ECO:0000256" key="3">
    <source>
        <dbReference type="ARBA" id="ARBA00022741"/>
    </source>
</evidence>
<dbReference type="Gene3D" id="3.40.50.10810">
    <property type="entry name" value="Tandem AAA-ATPase domain"/>
    <property type="match status" value="1"/>
</dbReference>
<evidence type="ECO:0000259" key="7">
    <source>
        <dbReference type="PROSITE" id="PS51194"/>
    </source>
</evidence>
<keyword evidence="5" id="KW-0067">ATP-binding</keyword>
<dbReference type="PANTHER" id="PTHR45626:SF26">
    <property type="entry name" value="FAMILY HELICASE, PUTATIVE (AFU_ORTHOLOGUE AFUA_2G09120)-RELATED"/>
    <property type="match status" value="1"/>
</dbReference>
<keyword evidence="1" id="KW-0489">Methyltransferase</keyword>
<dbReference type="InterPro" id="IPR049730">
    <property type="entry name" value="SNF2/RAD54-like_C"/>
</dbReference>
<dbReference type="GO" id="GO:0032259">
    <property type="term" value="P:methylation"/>
    <property type="evidence" value="ECO:0007669"/>
    <property type="project" value="UniProtKB-KW"/>
</dbReference>
<dbReference type="GO" id="GO:0016787">
    <property type="term" value="F:hydrolase activity"/>
    <property type="evidence" value="ECO:0007669"/>
    <property type="project" value="UniProtKB-KW"/>
</dbReference>
<evidence type="ECO:0000256" key="5">
    <source>
        <dbReference type="ARBA" id="ARBA00022840"/>
    </source>
</evidence>
<evidence type="ECO:0000256" key="2">
    <source>
        <dbReference type="ARBA" id="ARBA00022679"/>
    </source>
</evidence>
<dbReference type="Proteomes" id="UP000283269">
    <property type="component" value="Unassembled WGS sequence"/>
</dbReference>
<dbReference type="Gene3D" id="3.40.50.300">
    <property type="entry name" value="P-loop containing nucleotide triphosphate hydrolases"/>
    <property type="match status" value="1"/>
</dbReference>
<gene>
    <name evidence="8" type="ORF">CVT25_010288</name>
</gene>
<dbReference type="GO" id="GO:0005634">
    <property type="term" value="C:nucleus"/>
    <property type="evidence" value="ECO:0007669"/>
    <property type="project" value="TreeGrafter"/>
</dbReference>
<comment type="caution">
    <text evidence="8">The sequence shown here is derived from an EMBL/GenBank/DDBJ whole genome shotgun (WGS) entry which is preliminary data.</text>
</comment>
<feature type="region of interest" description="Disordered" evidence="6">
    <location>
        <begin position="1391"/>
        <end position="1642"/>
    </location>
</feature>
<feature type="region of interest" description="Disordered" evidence="6">
    <location>
        <begin position="1"/>
        <end position="91"/>
    </location>
</feature>
<dbReference type="InterPro" id="IPR014001">
    <property type="entry name" value="Helicase_ATP-bd"/>
</dbReference>
<feature type="compositionally biased region" description="Basic and acidic residues" evidence="6">
    <location>
        <begin position="1416"/>
        <end position="1429"/>
    </location>
</feature>
<keyword evidence="4" id="KW-0378">Hydrolase</keyword>
<evidence type="ECO:0000256" key="4">
    <source>
        <dbReference type="ARBA" id="ARBA00022801"/>
    </source>
</evidence>
<name>A0A409VNP3_PSICY</name>
<dbReference type="GO" id="GO:0006281">
    <property type="term" value="P:DNA repair"/>
    <property type="evidence" value="ECO:0007669"/>
    <property type="project" value="TreeGrafter"/>
</dbReference>
<reference evidence="8 9" key="1">
    <citation type="journal article" date="2018" name="Evol. Lett.">
        <title>Horizontal gene cluster transfer increased hallucinogenic mushroom diversity.</title>
        <authorList>
            <person name="Reynolds H.T."/>
            <person name="Vijayakumar V."/>
            <person name="Gluck-Thaler E."/>
            <person name="Korotkin H.B."/>
            <person name="Matheny P.B."/>
            <person name="Slot J.C."/>
        </authorList>
    </citation>
    <scope>NUCLEOTIDE SEQUENCE [LARGE SCALE GENOMIC DNA]</scope>
    <source>
        <strain evidence="8 9">2631</strain>
    </source>
</reference>
<dbReference type="CDD" id="cd18793">
    <property type="entry name" value="SF2_C_SNF"/>
    <property type="match status" value="1"/>
</dbReference>
<feature type="compositionally biased region" description="Acidic residues" evidence="6">
    <location>
        <begin position="1592"/>
        <end position="1607"/>
    </location>
</feature>
<feature type="compositionally biased region" description="Acidic residues" evidence="6">
    <location>
        <begin position="48"/>
        <end position="68"/>
    </location>
</feature>
<dbReference type="PANTHER" id="PTHR45626">
    <property type="entry name" value="TRANSCRIPTION TERMINATION FACTOR 2-RELATED"/>
    <property type="match status" value="1"/>
</dbReference>
<keyword evidence="3" id="KW-0547">Nucleotide-binding</keyword>
<feature type="compositionally biased region" description="Low complexity" evidence="6">
    <location>
        <begin position="1535"/>
        <end position="1544"/>
    </location>
</feature>
<feature type="compositionally biased region" description="Basic and acidic residues" evidence="6">
    <location>
        <begin position="1391"/>
        <end position="1404"/>
    </location>
</feature>
<organism evidence="8 9">
    <name type="scientific">Psilocybe cyanescens</name>
    <dbReference type="NCBI Taxonomy" id="93625"/>
    <lineage>
        <taxon>Eukaryota</taxon>
        <taxon>Fungi</taxon>
        <taxon>Dikarya</taxon>
        <taxon>Basidiomycota</taxon>
        <taxon>Agaricomycotina</taxon>
        <taxon>Agaricomycetes</taxon>
        <taxon>Agaricomycetidae</taxon>
        <taxon>Agaricales</taxon>
        <taxon>Agaricineae</taxon>
        <taxon>Strophariaceae</taxon>
        <taxon>Psilocybe</taxon>
    </lineage>
</organism>
<sequence>MAKEKPTKSRPRGQKSIASFFSGDSKKKKQATPPPDTDNVSESANETQIDDVEEDVSMAEEQSSDVDMDAPAVPAKKTPKSSAPDTSDFPPINDIPAIFDDLVSHIPQIKDVAEHVQGRKLRVATMCSGTESPLLALELVQKSILDQHGLNFDIEHVFSCEIEPFKQAYIERNFHPPLLFRDVCELGDEEAHTAYGALAPVPGDVDILIAGTSCVDYSNLNTQKQDIDANGESGRTFRGMMSWVKQHRPPIVILENVCSAPWDRVKEYFEHNGYSAEFSRVDTKAYYIPHTRTRVYLIAVNKKGSSIPKKWKQWVVSELKRPASSTLDAFLLPSDDPRIHQARQKLVQESYGALDRRTGRTDWGRCESRHQRARLEEALGGKRPLTSWEEGGFCKLPDFAWNDWGVGQVERVWDLMDISLLRSATKGVDPSYKTQVWNLSQNVDRTIGSNKVGICPCLTPSMIPYITNRGGPMVGLEALSMQGLPVDKLLLTRETEDQLADLAGNAMSTTVVGACILAALVTAKSLLKAGSDSETYEYKYTGEALDVEEVTPSVNVPAPREMVSSSSVVGEENLIQKPLDLSNTEVLSFSELLENAEKSKRLCSCEGRIDMRTRPLFRCKDCGSSFCQKCGGRPEHNPEPISNAHSTRVHPSQFSKTLKSTLPMCISLVTVDQDLLNKLRKEEKTSIPESRWSSWTEAVLRASKSELRFVELKRQEVWTAIYQSPAGTLELELHPKQPEWRLYAQPEADEPANAEIRQILQYPVGRFICTDNLLEGKWQFAFPCRSSIPVKIQGVGELVPSWEARLGLLGEEFKNKLVFSKVKITVPHADIKTLDRDISGIYELLDKCGTANGALHRKIEPDGTDLPPLFMLFDPHRTDDSEDCFVFSISTRRLEYQECRPIVCKLDPTWRQSSKDEEEIVSCHLPFKWISASSVHLEASAGQNATFGVPGTTLDIPVSNDACCDAYALLTCSVSLRGQAGPEWPQGTWVDVDKIHERSTFKALAWLLERIRHVDESFRSWQTIDSIGDHSNCERCAPVAPHLRWMSKNKKMIAVEDPVQAGEYERRLKGRPTPFVTQLKLGEDGVGMVRVGVNIPSLLHRALHRLPTKNRNGQVTMTWRLDTSFIPAANSSFPKFSIMSNKRDNEHAQPPSFKLPLRKEQLRSLDWMIRQEFPDAPPFIEEEISEAILDPLGWRAEGRTQRPVHVRGGVLADQVGYGKTAITLGLIDCTAKSVAKEFAKKGQIPGKVHVKGTLIVVPPHLTRQWASEVKKFTNKRFEVLVISTVSNLNSTSIQDIQNADIIVVASNIFKSNVYLDNLQLLAGAGDLPPKEGRHFNAQLEKTLGSLKSQVDRLQDKGSSEVLKEIKGAQKRIEEEIAAAALVVSKRLKGKSYRDAADRKQREVAVEIQPQQPKAKTKAEPKPATKREVESPQMMVAKPTPSGRIVEVVIPRSQHSSVKSRQSSSPSSADDKDSDSEEIGKKRKRRAAIKTVVIISDDEQDSASEVPTKKAIRSRGLKASTAAATKKRKIAKRDSSPSSDYQGSSSEDETSDAESEFDEEEDIPKSKSKAKGKTKAVPKAKSTGRSKASIIVDDSEETSNDDDMDVDEPETKPVKKAAKRKAADNAERPAKKPKRADSDPWKLGSRAVQGEWTFMQAPPFEMFHFARVVVDEYTYLDGKVHSLVTNLTAERKWVLSGTPPIHDFGALKTISAFLDIHLGVDDDGEGQSAEVKKRRREQTAVERFHSFREVHSVQWHAHRHTIGQVFLDQFVRQNIAEIDEIPWTNYVETIVLPAAERAIYLELEHHLRSLDMTIKRGKKTESDRERRLAQSLGESKSAEEALLKRCSHFDLETSNENAMKACDVIVQERQKQLDQCKTDLLKAMKEGVKREKSLGNTGQESMFIEYVRISRTEGIDDKESTDIVVELLDEAGAGAPKTKAKTQDVPLSEKTKALIWEHREKTHEIRRITKELVGRVRSLRYFTVVRDLQKQTDHPIKVSCPGCQREKLPLDEVAVLSSCGHMGCLTCVKSCAEKEECVYAALGQCKAAARVLNVVKAETLGVDDEERHGKGRHFGMKLEKVVDLIKKRVPKDERVLVFVQFPDLMKKVAEAFTEHGIKYLEIKGSANAKSKNLEQFQNESKERVLLLNVMDESASGANLTSANHAIFLSPLLAPSQEIYTACETQAVGRLVRYGQTKHVNVWRFLTSDTIDEEIYEQRKKALAQSA</sequence>
<evidence type="ECO:0000256" key="1">
    <source>
        <dbReference type="ARBA" id="ARBA00022603"/>
    </source>
</evidence>
<dbReference type="EMBL" id="NHYD01003968">
    <property type="protein sequence ID" value="PPQ67849.1"/>
    <property type="molecule type" value="Genomic_DNA"/>
</dbReference>
<keyword evidence="2" id="KW-0808">Transferase</keyword>
<feature type="compositionally biased region" description="Polar residues" evidence="6">
    <location>
        <begin position="38"/>
        <end position="47"/>
    </location>
</feature>
<dbReference type="Pfam" id="PF00145">
    <property type="entry name" value="DNA_methylase"/>
    <property type="match status" value="1"/>
</dbReference>
<dbReference type="InterPro" id="IPR050628">
    <property type="entry name" value="SNF2_RAD54_helicase_TF"/>
</dbReference>
<dbReference type="InterPro" id="IPR027417">
    <property type="entry name" value="P-loop_NTPase"/>
</dbReference>
<dbReference type="Pfam" id="PF00176">
    <property type="entry name" value="SNF2-rel_dom"/>
    <property type="match status" value="1"/>
</dbReference>
<dbReference type="GO" id="GO:0008094">
    <property type="term" value="F:ATP-dependent activity, acting on DNA"/>
    <property type="evidence" value="ECO:0007669"/>
    <property type="project" value="TreeGrafter"/>
</dbReference>
<evidence type="ECO:0000313" key="8">
    <source>
        <dbReference type="EMBL" id="PPQ67849.1"/>
    </source>
</evidence>
<dbReference type="GO" id="GO:0008168">
    <property type="term" value="F:methyltransferase activity"/>
    <property type="evidence" value="ECO:0007669"/>
    <property type="project" value="UniProtKB-KW"/>
</dbReference>
<dbReference type="Pfam" id="PF00271">
    <property type="entry name" value="Helicase_C"/>
    <property type="match status" value="1"/>
</dbReference>
<evidence type="ECO:0000313" key="9">
    <source>
        <dbReference type="Proteomes" id="UP000283269"/>
    </source>
</evidence>
<protein>
    <recommendedName>
        <fullName evidence="7">Helicase C-terminal domain-containing protein</fullName>
    </recommendedName>
</protein>
<proteinExistence type="predicted"/>
<dbReference type="Gene3D" id="3.40.50.150">
    <property type="entry name" value="Vaccinia Virus protein VP39"/>
    <property type="match status" value="1"/>
</dbReference>
<dbReference type="STRING" id="93625.A0A409VNP3"/>
<keyword evidence="9" id="KW-1185">Reference proteome</keyword>
<dbReference type="InterPro" id="IPR029063">
    <property type="entry name" value="SAM-dependent_MTases_sf"/>
</dbReference>
<feature type="compositionally biased region" description="Low complexity" evidence="6">
    <location>
        <begin position="1452"/>
        <end position="1467"/>
    </location>
</feature>